<evidence type="ECO:0000313" key="1">
    <source>
        <dbReference type="EMBL" id="GJD78028.1"/>
    </source>
</evidence>
<organism evidence="1 2">
    <name type="scientific">Methylobacterium gregans</name>
    <dbReference type="NCBI Taxonomy" id="374424"/>
    <lineage>
        <taxon>Bacteria</taxon>
        <taxon>Pseudomonadati</taxon>
        <taxon>Pseudomonadota</taxon>
        <taxon>Alphaproteobacteria</taxon>
        <taxon>Hyphomicrobiales</taxon>
        <taxon>Methylobacteriaceae</taxon>
        <taxon>Methylobacterium</taxon>
    </lineage>
</organism>
<protein>
    <submittedName>
        <fullName evidence="1">Uncharacterized protein</fullName>
    </submittedName>
</protein>
<dbReference type="EMBL" id="BPQM01000026">
    <property type="protein sequence ID" value="GJD78028.1"/>
    <property type="molecule type" value="Genomic_DNA"/>
</dbReference>
<dbReference type="Proteomes" id="UP001055108">
    <property type="component" value="Unassembled WGS sequence"/>
</dbReference>
<gene>
    <name evidence="1" type="ORF">NBEOAGPD_1240</name>
</gene>
<sequence>MAIETLQVERAPCPLDLLLFLRFRREVPGLLEDTLARNPGLAALGPVLPYGTAVVVAIPDPPATARTITRELLTLF</sequence>
<reference evidence="1" key="1">
    <citation type="journal article" date="2016" name="Front. Microbiol.">
        <title>Genome Sequence of the Piezophilic, Mesophilic Sulfate-Reducing Bacterium Desulfovibrio indicus J2T.</title>
        <authorList>
            <person name="Cao J."/>
            <person name="Maignien L."/>
            <person name="Shao Z."/>
            <person name="Alain K."/>
            <person name="Jebbar M."/>
        </authorList>
    </citation>
    <scope>NUCLEOTIDE SEQUENCE</scope>
    <source>
        <strain evidence="1">NBRC 103626</strain>
    </source>
</reference>
<name>A0AA37HMS3_9HYPH</name>
<proteinExistence type="predicted"/>
<accession>A0AA37HMS3</accession>
<dbReference type="Pfam" id="PF05489">
    <property type="entry name" value="Phage_tail_X"/>
    <property type="match status" value="1"/>
</dbReference>
<dbReference type="InterPro" id="IPR008861">
    <property type="entry name" value="GpX-like"/>
</dbReference>
<keyword evidence="2" id="KW-1185">Reference proteome</keyword>
<evidence type="ECO:0000313" key="2">
    <source>
        <dbReference type="Proteomes" id="UP001055108"/>
    </source>
</evidence>
<comment type="caution">
    <text evidence="1">The sequence shown here is derived from an EMBL/GenBank/DDBJ whole genome shotgun (WGS) entry which is preliminary data.</text>
</comment>
<dbReference type="AlphaFoldDB" id="A0AA37HMS3"/>
<dbReference type="RefSeq" id="WP_238301759.1">
    <property type="nucleotide sequence ID" value="NZ_BPQM01000026.1"/>
</dbReference>
<reference evidence="1" key="2">
    <citation type="submission" date="2021-08" db="EMBL/GenBank/DDBJ databases">
        <authorList>
            <person name="Tani A."/>
            <person name="Ola A."/>
            <person name="Ogura Y."/>
            <person name="Katsura K."/>
            <person name="Hayashi T."/>
        </authorList>
    </citation>
    <scope>NUCLEOTIDE SEQUENCE</scope>
    <source>
        <strain evidence="1">NBRC 103626</strain>
    </source>
</reference>